<organism evidence="1 2">
    <name type="scientific">Miscanthus lutarioriparius</name>
    <dbReference type="NCBI Taxonomy" id="422564"/>
    <lineage>
        <taxon>Eukaryota</taxon>
        <taxon>Viridiplantae</taxon>
        <taxon>Streptophyta</taxon>
        <taxon>Embryophyta</taxon>
        <taxon>Tracheophyta</taxon>
        <taxon>Spermatophyta</taxon>
        <taxon>Magnoliopsida</taxon>
        <taxon>Liliopsida</taxon>
        <taxon>Poales</taxon>
        <taxon>Poaceae</taxon>
        <taxon>PACMAD clade</taxon>
        <taxon>Panicoideae</taxon>
        <taxon>Andropogonodae</taxon>
        <taxon>Andropogoneae</taxon>
        <taxon>Saccharinae</taxon>
        <taxon>Miscanthus</taxon>
    </lineage>
</organism>
<dbReference type="AlphaFoldDB" id="A0A811QBC2"/>
<dbReference type="Proteomes" id="UP000604825">
    <property type="component" value="Unassembled WGS sequence"/>
</dbReference>
<gene>
    <name evidence="1" type="ORF">NCGR_LOCUS41491</name>
</gene>
<accession>A0A811QBC2</accession>
<reference evidence="1" key="1">
    <citation type="submission" date="2020-10" db="EMBL/GenBank/DDBJ databases">
        <authorList>
            <person name="Han B."/>
            <person name="Lu T."/>
            <person name="Zhao Q."/>
            <person name="Huang X."/>
            <person name="Zhao Y."/>
        </authorList>
    </citation>
    <scope>NUCLEOTIDE SEQUENCE</scope>
</reference>
<dbReference type="OrthoDB" id="762143at2759"/>
<protein>
    <submittedName>
        <fullName evidence="1">Uncharacterized protein</fullName>
    </submittedName>
</protein>
<proteinExistence type="predicted"/>
<evidence type="ECO:0000313" key="2">
    <source>
        <dbReference type="Proteomes" id="UP000604825"/>
    </source>
</evidence>
<dbReference type="EMBL" id="CAJGYO010000010">
    <property type="protein sequence ID" value="CAD6258008.1"/>
    <property type="molecule type" value="Genomic_DNA"/>
</dbReference>
<keyword evidence="2" id="KW-1185">Reference proteome</keyword>
<evidence type="ECO:0000313" key="1">
    <source>
        <dbReference type="EMBL" id="CAD6258008.1"/>
    </source>
</evidence>
<name>A0A811QBC2_9POAL</name>
<sequence length="195" mass="21610">MATWASTGSGLIVAKNENGEKRTTQQIISAPAIKHVGPEFLLPHHHEHPSALENFGSDLKIQVAGCPSLERISNLPNLQDLMIIRCPELKVLEGLPALHRLTLEDYDMKTLPGYLQDVRDLRLNCDISLLASIAEGKSGPEWDKFSHIKQVNAYADDDDNNIERKWYVKYTGDPFSFKTNINVSADASGDESVVG</sequence>
<comment type="caution">
    <text evidence="1">The sequence shown here is derived from an EMBL/GenBank/DDBJ whole genome shotgun (WGS) entry which is preliminary data.</text>
</comment>